<dbReference type="GO" id="GO:0003723">
    <property type="term" value="F:RNA binding"/>
    <property type="evidence" value="ECO:0007669"/>
    <property type="project" value="InterPro"/>
</dbReference>
<feature type="repeat" description="PPR" evidence="2">
    <location>
        <begin position="22"/>
        <end position="56"/>
    </location>
</feature>
<dbReference type="InterPro" id="IPR011990">
    <property type="entry name" value="TPR-like_helical_dom_sf"/>
</dbReference>
<dbReference type="InterPro" id="IPR002885">
    <property type="entry name" value="PPR_rpt"/>
</dbReference>
<feature type="repeat" description="PPR" evidence="2">
    <location>
        <begin position="180"/>
        <end position="214"/>
    </location>
</feature>
<evidence type="ECO:0000256" key="1">
    <source>
        <dbReference type="ARBA" id="ARBA00022737"/>
    </source>
</evidence>
<evidence type="ECO:0000256" key="2">
    <source>
        <dbReference type="PROSITE-ProRule" id="PRU00708"/>
    </source>
</evidence>
<keyword evidence="1" id="KW-0677">Repeat</keyword>
<dbReference type="SUPFAM" id="SSF48452">
    <property type="entry name" value="TPR-like"/>
    <property type="match status" value="1"/>
</dbReference>
<name>A0AAP0HXG7_9MAGN</name>
<reference evidence="3 4" key="1">
    <citation type="submission" date="2024-01" db="EMBL/GenBank/DDBJ databases">
        <title>Genome assemblies of Stephania.</title>
        <authorList>
            <person name="Yang L."/>
        </authorList>
    </citation>
    <scope>NUCLEOTIDE SEQUENCE [LARGE SCALE GENOMIC DNA]</scope>
    <source>
        <strain evidence="3">JXDWG</strain>
        <tissue evidence="3">Leaf</tissue>
    </source>
</reference>
<dbReference type="NCBIfam" id="TIGR00756">
    <property type="entry name" value="PPR"/>
    <property type="match status" value="2"/>
</dbReference>
<dbReference type="EMBL" id="JBBNAG010000009">
    <property type="protein sequence ID" value="KAK9105298.1"/>
    <property type="molecule type" value="Genomic_DNA"/>
</dbReference>
<dbReference type="Pfam" id="PF13041">
    <property type="entry name" value="PPR_2"/>
    <property type="match status" value="2"/>
</dbReference>
<dbReference type="PROSITE" id="PS51375">
    <property type="entry name" value="PPR"/>
    <property type="match status" value="2"/>
</dbReference>
<dbReference type="GO" id="GO:0009451">
    <property type="term" value="P:RNA modification"/>
    <property type="evidence" value="ECO:0007669"/>
    <property type="project" value="InterPro"/>
</dbReference>
<evidence type="ECO:0000313" key="4">
    <source>
        <dbReference type="Proteomes" id="UP001419268"/>
    </source>
</evidence>
<dbReference type="PANTHER" id="PTHR47926">
    <property type="entry name" value="PENTATRICOPEPTIDE REPEAT-CONTAINING PROTEIN"/>
    <property type="match status" value="1"/>
</dbReference>
<dbReference type="AlphaFoldDB" id="A0AAP0HXG7"/>
<protein>
    <recommendedName>
        <fullName evidence="5">Pentatricopeptide repeat-containing protein</fullName>
    </recommendedName>
</protein>
<comment type="caution">
    <text evidence="3">The sequence shown here is derived from an EMBL/GenBank/DDBJ whole genome shotgun (WGS) entry which is preliminary data.</text>
</comment>
<keyword evidence="4" id="KW-1185">Reference proteome</keyword>
<evidence type="ECO:0008006" key="5">
    <source>
        <dbReference type="Google" id="ProtNLM"/>
    </source>
</evidence>
<gene>
    <name evidence="3" type="ORF">Scep_022142</name>
</gene>
<dbReference type="PANTHER" id="PTHR47926:SF425">
    <property type="entry name" value="REPEAT (TPR)-LIKE SUPERFAMILY PROTEIN, PUTATIVE-RELATED"/>
    <property type="match status" value="1"/>
</dbReference>
<organism evidence="3 4">
    <name type="scientific">Stephania cephalantha</name>
    <dbReference type="NCBI Taxonomy" id="152367"/>
    <lineage>
        <taxon>Eukaryota</taxon>
        <taxon>Viridiplantae</taxon>
        <taxon>Streptophyta</taxon>
        <taxon>Embryophyta</taxon>
        <taxon>Tracheophyta</taxon>
        <taxon>Spermatophyta</taxon>
        <taxon>Magnoliopsida</taxon>
        <taxon>Ranunculales</taxon>
        <taxon>Menispermaceae</taxon>
        <taxon>Menispermoideae</taxon>
        <taxon>Cissampelideae</taxon>
        <taxon>Stephania</taxon>
    </lineage>
</organism>
<dbReference type="Pfam" id="PF20431">
    <property type="entry name" value="E_motif"/>
    <property type="match status" value="1"/>
</dbReference>
<evidence type="ECO:0000313" key="3">
    <source>
        <dbReference type="EMBL" id="KAK9105298.1"/>
    </source>
</evidence>
<dbReference type="InterPro" id="IPR046848">
    <property type="entry name" value="E_motif"/>
</dbReference>
<dbReference type="Gene3D" id="1.25.40.10">
    <property type="entry name" value="Tetratricopeptide repeat domain"/>
    <property type="match status" value="2"/>
</dbReference>
<accession>A0AAP0HXG7</accession>
<proteinExistence type="predicted"/>
<sequence>MYSKCGELCYSVQAFENIEEPNFDSWNSLICAYVQNDRYEQALILFQEMRLSGRDPDEFTLVGVFDACTTFDWFKFGKVIHGSLIRRGMELNAFVGSSVVGMYSKSGVLSNAKRTFEDINLKGFVDAMALQLGRQVHGLIIKSRLAVDIVEANALITMYANFACAREAEQVFYRLEIDKTIVTWTAMIMCYAHYGCSNEALELFNQMESLNLKPDGTALISLLIVSCGDFHRLERSVERIMALEPNDLAAYLLLSNTYATHGQWKDVLKARKLMKQNGFKKEIGKS</sequence>
<dbReference type="InterPro" id="IPR046960">
    <property type="entry name" value="PPR_At4g14850-like_plant"/>
</dbReference>
<dbReference type="Proteomes" id="UP001419268">
    <property type="component" value="Unassembled WGS sequence"/>
</dbReference>